<dbReference type="PANTHER" id="PTHR43027:SF1">
    <property type="entry name" value="DOXORUBICIN RESISTANCE ABC TRANSPORTER PERMEASE PROTEIN DRRC-RELATED"/>
    <property type="match status" value="1"/>
</dbReference>
<comment type="caution">
    <text evidence="7">The sequence shown here is derived from an EMBL/GenBank/DDBJ whole genome shotgun (WGS) entry which is preliminary data.</text>
</comment>
<feature type="transmembrane region" description="Helical" evidence="5">
    <location>
        <begin position="177"/>
        <end position="195"/>
    </location>
</feature>
<protein>
    <submittedName>
        <fullName evidence="7">ABC-2 type transport system permease protein</fullName>
    </submittedName>
</protein>
<evidence type="ECO:0000256" key="1">
    <source>
        <dbReference type="ARBA" id="ARBA00004141"/>
    </source>
</evidence>
<organism evidence="7 8">
    <name type="scientific">Streptococcus rupicaprae</name>
    <dbReference type="NCBI Taxonomy" id="759619"/>
    <lineage>
        <taxon>Bacteria</taxon>
        <taxon>Bacillati</taxon>
        <taxon>Bacillota</taxon>
        <taxon>Bacilli</taxon>
        <taxon>Lactobacillales</taxon>
        <taxon>Streptococcaceae</taxon>
        <taxon>Streptococcus</taxon>
    </lineage>
</organism>
<proteinExistence type="predicted"/>
<feature type="transmembrane region" description="Helical" evidence="5">
    <location>
        <begin position="56"/>
        <end position="78"/>
    </location>
</feature>
<evidence type="ECO:0000256" key="5">
    <source>
        <dbReference type="SAM" id="Phobius"/>
    </source>
</evidence>
<comment type="subcellular location">
    <subcellularLocation>
        <location evidence="1">Membrane</location>
        <topology evidence="1">Multi-pass membrane protein</topology>
    </subcellularLocation>
</comment>
<dbReference type="InterPro" id="IPR013525">
    <property type="entry name" value="ABC2_TM"/>
</dbReference>
<dbReference type="InterPro" id="IPR000412">
    <property type="entry name" value="ABC_2_transport"/>
</dbReference>
<dbReference type="PANTHER" id="PTHR43027">
    <property type="entry name" value="DOXORUBICIN RESISTANCE ABC TRANSPORTER PERMEASE PROTEIN DRRC-RELATED"/>
    <property type="match status" value="1"/>
</dbReference>
<reference evidence="7 8" key="1">
    <citation type="submission" date="2024-06" db="EMBL/GenBank/DDBJ databases">
        <title>Genomic Encyclopedia of Type Strains, Phase IV (KMG-IV): sequencing the most valuable type-strain genomes for metagenomic binning, comparative biology and taxonomic classification.</title>
        <authorList>
            <person name="Goeker M."/>
        </authorList>
    </citation>
    <scope>NUCLEOTIDE SEQUENCE [LARGE SCALE GENOMIC DNA]</scope>
    <source>
        <strain evidence="7 8">DSM 28303</strain>
    </source>
</reference>
<evidence type="ECO:0000313" key="8">
    <source>
        <dbReference type="Proteomes" id="UP001549122"/>
    </source>
</evidence>
<name>A0ABV2FKN4_9STRE</name>
<evidence type="ECO:0000256" key="2">
    <source>
        <dbReference type="ARBA" id="ARBA00022692"/>
    </source>
</evidence>
<feature type="transmembrane region" description="Helical" evidence="5">
    <location>
        <begin position="142"/>
        <end position="165"/>
    </location>
</feature>
<keyword evidence="3 5" id="KW-1133">Transmembrane helix</keyword>
<feature type="transmembrane region" description="Helical" evidence="5">
    <location>
        <begin position="112"/>
        <end position="130"/>
    </location>
</feature>
<evidence type="ECO:0000256" key="4">
    <source>
        <dbReference type="ARBA" id="ARBA00023136"/>
    </source>
</evidence>
<dbReference type="Pfam" id="PF12698">
    <property type="entry name" value="ABC2_membrane_3"/>
    <property type="match status" value="1"/>
</dbReference>
<keyword evidence="2 5" id="KW-0812">Transmembrane</keyword>
<dbReference type="InterPro" id="IPR052902">
    <property type="entry name" value="ABC-2_transporter"/>
</dbReference>
<gene>
    <name evidence="7" type="ORF">ABID29_002251</name>
</gene>
<accession>A0ABV2FKN4</accession>
<dbReference type="EMBL" id="JBEPLO010000034">
    <property type="protein sequence ID" value="MET3559102.1"/>
    <property type="molecule type" value="Genomic_DNA"/>
</dbReference>
<evidence type="ECO:0000259" key="6">
    <source>
        <dbReference type="Pfam" id="PF12698"/>
    </source>
</evidence>
<dbReference type="PRINTS" id="PR00164">
    <property type="entry name" value="ABC2TRNSPORT"/>
</dbReference>
<evidence type="ECO:0000313" key="7">
    <source>
        <dbReference type="EMBL" id="MET3559102.1"/>
    </source>
</evidence>
<feature type="transmembrane region" description="Helical" evidence="5">
    <location>
        <begin position="226"/>
        <end position="248"/>
    </location>
</feature>
<keyword evidence="8" id="KW-1185">Reference proteome</keyword>
<feature type="domain" description="ABC-2 type transporter transmembrane" evidence="6">
    <location>
        <begin position="55"/>
        <end position="246"/>
    </location>
</feature>
<dbReference type="Proteomes" id="UP001549122">
    <property type="component" value="Unassembled WGS sequence"/>
</dbReference>
<keyword evidence="4 5" id="KW-0472">Membrane</keyword>
<feature type="transmembrane region" description="Helical" evidence="5">
    <location>
        <begin position="28"/>
        <end position="49"/>
    </location>
</feature>
<sequence length="264" mass="29861">MHWWKGVEMRVIFSSAWVHMKQAFARSMFRYCLFLNPLCNAILLGMMYSEKSATQFTLYAILGSSLSSFWTIICFSSAGDINREKYMGTLPVLFTAPAGFKKILFGKLLGNSIWGLVTFGLNIGFVLLIFGRTIAVKHLSALILLILLAVLSFVSLGLLMCSAFTLSRVAQLLMNTIEYPFLLMTGMVFPIDLLWKPIQWIGYCLSPTWMMKGLYLVVYGESPQELTRVFLVLSGLTLLNFTLAYLALMKVEKRCRVEASLEVY</sequence>
<evidence type="ECO:0000256" key="3">
    <source>
        <dbReference type="ARBA" id="ARBA00022989"/>
    </source>
</evidence>